<protein>
    <recommendedName>
        <fullName evidence="5">CHRD domain-containing protein</fullName>
    </recommendedName>
</protein>
<dbReference type="AlphaFoldDB" id="A0A0G0Z1F3"/>
<dbReference type="GO" id="GO:0006801">
    <property type="term" value="P:superoxide metabolic process"/>
    <property type="evidence" value="ECO:0007669"/>
    <property type="project" value="InterPro"/>
</dbReference>
<organism evidence="3 4">
    <name type="scientific">Candidatus Collierbacteria bacterium GW2011_GWA2_42_17</name>
    <dbReference type="NCBI Taxonomy" id="1618378"/>
    <lineage>
        <taxon>Bacteria</taxon>
        <taxon>Candidatus Collieribacteriota</taxon>
    </lineage>
</organism>
<reference evidence="3 4" key="1">
    <citation type="journal article" date="2015" name="Nature">
        <title>rRNA introns, odd ribosomes, and small enigmatic genomes across a large radiation of phyla.</title>
        <authorList>
            <person name="Brown C.T."/>
            <person name="Hug L.A."/>
            <person name="Thomas B.C."/>
            <person name="Sharon I."/>
            <person name="Castelle C.J."/>
            <person name="Singh A."/>
            <person name="Wilkins M.J."/>
            <person name="Williams K.H."/>
            <person name="Banfield J.F."/>
        </authorList>
    </citation>
    <scope>NUCLEOTIDE SEQUENCE [LARGE SCALE GENOMIC DNA]</scope>
</reference>
<keyword evidence="2" id="KW-0472">Membrane</keyword>
<comment type="similarity">
    <text evidence="1">Belongs to the Cu-Zn superoxide dismutase family.</text>
</comment>
<comment type="caution">
    <text evidence="3">The sequence shown here is derived from an EMBL/GenBank/DDBJ whole genome shotgun (WGS) entry which is preliminary data.</text>
</comment>
<keyword evidence="2" id="KW-0812">Transmembrane</keyword>
<keyword evidence="2" id="KW-1133">Transmembrane helix</keyword>
<gene>
    <name evidence="3" type="ORF">UV06_C0009G0030</name>
</gene>
<evidence type="ECO:0000256" key="1">
    <source>
        <dbReference type="ARBA" id="ARBA00010457"/>
    </source>
</evidence>
<accession>A0A0G0Z1F3</accession>
<evidence type="ECO:0000256" key="2">
    <source>
        <dbReference type="SAM" id="Phobius"/>
    </source>
</evidence>
<dbReference type="InterPro" id="IPR036423">
    <property type="entry name" value="SOD-like_Cu/Zn_dom_sf"/>
</dbReference>
<name>A0A0G0Z1F3_9BACT</name>
<evidence type="ECO:0008006" key="5">
    <source>
        <dbReference type="Google" id="ProtNLM"/>
    </source>
</evidence>
<dbReference type="GO" id="GO:0046872">
    <property type="term" value="F:metal ion binding"/>
    <property type="evidence" value="ECO:0007669"/>
    <property type="project" value="InterPro"/>
</dbReference>
<dbReference type="EMBL" id="LCDA01000009">
    <property type="protein sequence ID" value="KKS42610.1"/>
    <property type="molecule type" value="Genomic_DNA"/>
</dbReference>
<evidence type="ECO:0000313" key="4">
    <source>
        <dbReference type="Proteomes" id="UP000033854"/>
    </source>
</evidence>
<evidence type="ECO:0000313" key="3">
    <source>
        <dbReference type="EMBL" id="KKS42610.1"/>
    </source>
</evidence>
<feature type="transmembrane region" description="Helical" evidence="2">
    <location>
        <begin position="6"/>
        <end position="22"/>
    </location>
</feature>
<proteinExistence type="inferred from homology"/>
<sequence length="160" mass="17145">MKNNALWVFVILVLVVGGWYFWSVKGKEKKIVSPVMETATPTATPTVIPVTVETKTVVLNQIGTSGQKGTAVFQVEGDKTKVTLTMTGKKYTSPQPAHIHIGACPKPGEVKYPLSSVVDGKSETLVSVKMGDLFKDLPLAVNVHESAEKAAVYTACGDLK</sequence>
<dbReference type="SUPFAM" id="SSF49329">
    <property type="entry name" value="Cu,Zn superoxide dismutase-like"/>
    <property type="match status" value="1"/>
</dbReference>
<dbReference type="Proteomes" id="UP000033854">
    <property type="component" value="Unassembled WGS sequence"/>
</dbReference>